<keyword evidence="2" id="KW-1185">Reference proteome</keyword>
<reference evidence="1 2" key="1">
    <citation type="submission" date="2019-04" db="EMBL/GenBank/DDBJ databases">
        <title>High contiguity whole genome sequence and gene annotation resource for two Venturia nashicola isolates.</title>
        <authorList>
            <person name="Prokchorchik M."/>
            <person name="Won K."/>
            <person name="Lee Y."/>
            <person name="Choi E.D."/>
            <person name="Segonzac C."/>
            <person name="Sohn K.H."/>
        </authorList>
    </citation>
    <scope>NUCLEOTIDE SEQUENCE [LARGE SCALE GENOMIC DNA]</scope>
    <source>
        <strain evidence="1 2">PRI2</strain>
    </source>
</reference>
<proteinExistence type="predicted"/>
<evidence type="ECO:0000313" key="2">
    <source>
        <dbReference type="Proteomes" id="UP000298493"/>
    </source>
</evidence>
<sequence length="137" mass="15644">MCKERKWRYRCDCQSTTIQPCRHHCFENAHPETSLRSMPRDQGRPPCAYASPMSMNVSSGWRSPTECLPPKAYMVAAGVCSRGSYQWTGMTGPYERMLPSLEQGLESGKPGPDKLSITEIFPARGSRWRQILMAWRQ</sequence>
<gene>
    <name evidence="1" type="ORF">E6O75_ATG09007</name>
</gene>
<protein>
    <submittedName>
        <fullName evidence="1">Uncharacterized protein</fullName>
    </submittedName>
</protein>
<organism evidence="1 2">
    <name type="scientific">Venturia nashicola</name>
    <dbReference type="NCBI Taxonomy" id="86259"/>
    <lineage>
        <taxon>Eukaryota</taxon>
        <taxon>Fungi</taxon>
        <taxon>Dikarya</taxon>
        <taxon>Ascomycota</taxon>
        <taxon>Pezizomycotina</taxon>
        <taxon>Dothideomycetes</taxon>
        <taxon>Pleosporomycetidae</taxon>
        <taxon>Venturiales</taxon>
        <taxon>Venturiaceae</taxon>
        <taxon>Venturia</taxon>
    </lineage>
</organism>
<comment type="caution">
    <text evidence="1">The sequence shown here is derived from an EMBL/GenBank/DDBJ whole genome shotgun (WGS) entry which is preliminary data.</text>
</comment>
<evidence type="ECO:0000313" key="1">
    <source>
        <dbReference type="EMBL" id="TID15949.1"/>
    </source>
</evidence>
<dbReference type="Proteomes" id="UP000298493">
    <property type="component" value="Unassembled WGS sequence"/>
</dbReference>
<dbReference type="AlphaFoldDB" id="A0A4Z1NXP8"/>
<dbReference type="EMBL" id="SNSC02000019">
    <property type="protein sequence ID" value="TID15949.1"/>
    <property type="molecule type" value="Genomic_DNA"/>
</dbReference>
<name>A0A4Z1NXP8_9PEZI</name>
<accession>A0A4Z1NXP8</accession>